<keyword evidence="4" id="KW-1185">Reference proteome</keyword>
<protein>
    <recommendedName>
        <fullName evidence="2">Ubiquitin-like domain-containing protein</fullName>
    </recommendedName>
</protein>
<dbReference type="OrthoDB" id="3365399at2759"/>
<dbReference type="CDD" id="cd17080">
    <property type="entry name" value="Ubl_SLD2_Esc2_like"/>
    <property type="match status" value="1"/>
</dbReference>
<evidence type="ECO:0000259" key="2">
    <source>
        <dbReference type="PROSITE" id="PS50053"/>
    </source>
</evidence>
<feature type="compositionally biased region" description="Polar residues" evidence="1">
    <location>
        <begin position="304"/>
        <end position="322"/>
    </location>
</feature>
<dbReference type="PROSITE" id="PS50053">
    <property type="entry name" value="UBIQUITIN_2"/>
    <property type="match status" value="1"/>
</dbReference>
<dbReference type="SUPFAM" id="SSF54236">
    <property type="entry name" value="Ubiquitin-like"/>
    <property type="match status" value="1"/>
</dbReference>
<feature type="region of interest" description="Disordered" evidence="1">
    <location>
        <begin position="38"/>
        <end position="168"/>
    </location>
</feature>
<feature type="compositionally biased region" description="Basic and acidic residues" evidence="1">
    <location>
        <begin position="54"/>
        <end position="69"/>
    </location>
</feature>
<reference evidence="3" key="1">
    <citation type="submission" date="2022-11" db="EMBL/GenBank/DDBJ databases">
        <authorList>
            <person name="Petersen C."/>
        </authorList>
    </citation>
    <scope>NUCLEOTIDE SEQUENCE</scope>
    <source>
        <strain evidence="3">IBT 30069</strain>
    </source>
</reference>
<sequence>MPRTRTFFNKPSWAVKTGVANDEFYRRSQNTYADIIAANREENKKSKSSSTIVDRIEKHERPCKKENTRPKRARLSNESNHSESTTPARSSSKQQSPSEYQPAPSTSQDIPKEPEPSHSPAAGEDLKTPPLSAAALQLKPNTPDNTTPANLPAASSPTCPTTREKNDSELITENKLQSAALPLPSQTAESSSATPKDPIVQILITSEIKSTKPLLVNRKMSQGLREVRLEWCKRQGFSDETKSSIYLTWQGRRLFDVTTCRSLGIKRKSTWEMFGMDDDLAAEQEELRIHMVAVTNDPLLLAGPSSSAADNPTPTSQSPSSRDTAENAPMKLVLRSPGFNDLRIKARPTTVVSKLIAAFRDKQNIPEKHDVRLFFDGDQLDPTSCLNDNDIADLDLVDVQIKPQA</sequence>
<dbReference type="Gene3D" id="3.10.20.90">
    <property type="entry name" value="Phosphatidylinositol 3-kinase Catalytic Subunit, Chain A, domain 1"/>
    <property type="match status" value="1"/>
</dbReference>
<feature type="compositionally biased region" description="Polar residues" evidence="1">
    <location>
        <begin position="76"/>
        <end position="109"/>
    </location>
</feature>
<comment type="caution">
    <text evidence="3">The sequence shown here is derived from an EMBL/GenBank/DDBJ whole genome shotgun (WGS) entry which is preliminary data.</text>
</comment>
<name>A0A9W9EL71_9EURO</name>
<evidence type="ECO:0000256" key="1">
    <source>
        <dbReference type="SAM" id="MobiDB-lite"/>
    </source>
</evidence>
<dbReference type="AlphaFoldDB" id="A0A9W9EL71"/>
<feature type="compositionally biased region" description="Polar residues" evidence="1">
    <location>
        <begin position="139"/>
        <end position="161"/>
    </location>
</feature>
<dbReference type="EMBL" id="JAPQKH010000008">
    <property type="protein sequence ID" value="KAJ5083842.1"/>
    <property type="molecule type" value="Genomic_DNA"/>
</dbReference>
<feature type="region of interest" description="Disordered" evidence="1">
    <location>
        <begin position="301"/>
        <end position="329"/>
    </location>
</feature>
<accession>A0A9W9EL71</accession>
<dbReference type="Proteomes" id="UP001149165">
    <property type="component" value="Unassembled WGS sequence"/>
</dbReference>
<dbReference type="InterPro" id="IPR000626">
    <property type="entry name" value="Ubiquitin-like_dom"/>
</dbReference>
<dbReference type="Pfam" id="PF11976">
    <property type="entry name" value="Rad60-SLD"/>
    <property type="match status" value="1"/>
</dbReference>
<reference evidence="3" key="2">
    <citation type="journal article" date="2023" name="IMA Fungus">
        <title>Comparative genomic study of the Penicillium genus elucidates a diverse pangenome and 15 lateral gene transfer events.</title>
        <authorList>
            <person name="Petersen C."/>
            <person name="Sorensen T."/>
            <person name="Nielsen M.R."/>
            <person name="Sondergaard T.E."/>
            <person name="Sorensen J.L."/>
            <person name="Fitzpatrick D.A."/>
            <person name="Frisvad J.C."/>
            <person name="Nielsen K.L."/>
        </authorList>
    </citation>
    <scope>NUCLEOTIDE SEQUENCE</scope>
    <source>
        <strain evidence="3">IBT 30069</strain>
    </source>
</reference>
<evidence type="ECO:0000313" key="3">
    <source>
        <dbReference type="EMBL" id="KAJ5083842.1"/>
    </source>
</evidence>
<dbReference type="InterPro" id="IPR029071">
    <property type="entry name" value="Ubiquitin-like_domsf"/>
</dbReference>
<feature type="domain" description="Ubiquitin-like" evidence="2">
    <location>
        <begin position="330"/>
        <end position="405"/>
    </location>
</feature>
<dbReference type="InterPro" id="IPR022617">
    <property type="entry name" value="Rad60/SUMO-like_dom"/>
</dbReference>
<organism evidence="3 4">
    <name type="scientific">Penicillium angulare</name>
    <dbReference type="NCBI Taxonomy" id="116970"/>
    <lineage>
        <taxon>Eukaryota</taxon>
        <taxon>Fungi</taxon>
        <taxon>Dikarya</taxon>
        <taxon>Ascomycota</taxon>
        <taxon>Pezizomycotina</taxon>
        <taxon>Eurotiomycetes</taxon>
        <taxon>Eurotiomycetidae</taxon>
        <taxon>Eurotiales</taxon>
        <taxon>Aspergillaceae</taxon>
        <taxon>Penicillium</taxon>
    </lineage>
</organism>
<evidence type="ECO:0000313" key="4">
    <source>
        <dbReference type="Proteomes" id="UP001149165"/>
    </source>
</evidence>
<proteinExistence type="predicted"/>
<gene>
    <name evidence="3" type="ORF">N7456_013269</name>
</gene>